<dbReference type="Proteomes" id="UP000018468">
    <property type="component" value="Linkage group LG10"/>
</dbReference>
<keyword evidence="10" id="KW-0812">Transmembrane</keyword>
<feature type="transmembrane region" description="Helical" evidence="10">
    <location>
        <begin position="69"/>
        <end position="86"/>
    </location>
</feature>
<dbReference type="Bgee" id="ENSLOCG00000012814">
    <property type="expression patterns" value="Expressed in ovary and 13 other cell types or tissues"/>
</dbReference>
<keyword evidence="8 10" id="KW-0472">Membrane</keyword>
<dbReference type="InterPro" id="IPR019344">
    <property type="entry name" value="F1F0-ATPsyn_F_prd"/>
</dbReference>
<evidence type="ECO:0000256" key="8">
    <source>
        <dbReference type="ARBA" id="ARBA00023136"/>
    </source>
</evidence>
<comment type="similarity">
    <text evidence="2">Belongs to the ATPase F chain family.</text>
</comment>
<evidence type="ECO:0000256" key="1">
    <source>
        <dbReference type="ARBA" id="ARBA00004325"/>
    </source>
</evidence>
<evidence type="ECO:0000256" key="4">
    <source>
        <dbReference type="ARBA" id="ARBA00022547"/>
    </source>
</evidence>
<keyword evidence="9" id="KW-0066">ATP synthesis</keyword>
<reference evidence="12" key="1">
    <citation type="submission" date="2011-12" db="EMBL/GenBank/DDBJ databases">
        <title>The Draft Genome of Lepisosteus oculatus.</title>
        <authorList>
            <consortium name="The Broad Institute Genome Assembly &amp; Analysis Group"/>
            <consortium name="Computational R&amp;D Group"/>
            <consortium name="and Sequencing Platform"/>
            <person name="Di Palma F."/>
            <person name="Alfoldi J."/>
            <person name="Johnson J."/>
            <person name="Berlin A."/>
            <person name="Gnerre S."/>
            <person name="Jaffe D."/>
            <person name="MacCallum I."/>
            <person name="Young S."/>
            <person name="Walker B.J."/>
            <person name="Lander E.S."/>
            <person name="Lindblad-Toh K."/>
        </authorList>
    </citation>
    <scope>NUCLEOTIDE SEQUENCE [LARGE SCALE GENOMIC DNA]</scope>
</reference>
<keyword evidence="7" id="KW-0496">Mitochondrion</keyword>
<dbReference type="eggNOG" id="KOG4092">
    <property type="taxonomic scope" value="Eukaryota"/>
</dbReference>
<evidence type="ECO:0000256" key="7">
    <source>
        <dbReference type="ARBA" id="ARBA00023128"/>
    </source>
</evidence>
<dbReference type="Ensembl" id="ENSLOCT00000015796.1">
    <property type="protein sequence ID" value="ENSLOCP00000015766.1"/>
    <property type="gene ID" value="ENSLOCG00000012814.1"/>
</dbReference>
<dbReference type="EMBL" id="AHAT01000374">
    <property type="status" value="NOT_ANNOTATED_CDS"/>
    <property type="molecule type" value="Genomic_DNA"/>
</dbReference>
<keyword evidence="12" id="KW-1185">Reference proteome</keyword>
<proteinExistence type="inferred from homology"/>
<comment type="subcellular location">
    <subcellularLocation>
        <location evidence="1">Mitochondrion membrane</location>
    </subcellularLocation>
</comment>
<evidence type="ECO:0000256" key="2">
    <source>
        <dbReference type="ARBA" id="ARBA00005895"/>
    </source>
</evidence>
<dbReference type="PANTHER" id="PTHR13080:SF13">
    <property type="entry name" value="ATP SYNTHASE SUBUNIT F, MITOCHONDRIAL"/>
    <property type="match status" value="1"/>
</dbReference>
<dbReference type="GO" id="GO:0042776">
    <property type="term" value="P:proton motive force-driven mitochondrial ATP synthesis"/>
    <property type="evidence" value="ECO:0000318"/>
    <property type="project" value="GO_Central"/>
</dbReference>
<evidence type="ECO:0000256" key="3">
    <source>
        <dbReference type="ARBA" id="ARBA00022448"/>
    </source>
</evidence>
<keyword evidence="6" id="KW-0406">Ion transport</keyword>
<protein>
    <recommendedName>
        <fullName evidence="13">ATP synthase subunit f, mitochondrial</fullName>
    </recommendedName>
</protein>
<evidence type="ECO:0008006" key="13">
    <source>
        <dbReference type="Google" id="ProtNLM"/>
    </source>
</evidence>
<dbReference type="OMA" id="SSILMWD"/>
<evidence type="ECO:0000256" key="6">
    <source>
        <dbReference type="ARBA" id="ARBA00023065"/>
    </source>
</evidence>
<keyword evidence="3" id="KW-0813">Transport</keyword>
<dbReference type="HOGENOM" id="CLU_169781_0_0_1"/>
<evidence type="ECO:0000313" key="11">
    <source>
        <dbReference type="Ensembl" id="ENSLOCP00000015766.1"/>
    </source>
</evidence>
<dbReference type="AlphaFoldDB" id="W5N557"/>
<keyword evidence="4" id="KW-0138">CF(0)</keyword>
<organism evidence="11 12">
    <name type="scientific">Lepisosteus oculatus</name>
    <name type="common">Spotted gar</name>
    <dbReference type="NCBI Taxonomy" id="7918"/>
    <lineage>
        <taxon>Eukaryota</taxon>
        <taxon>Metazoa</taxon>
        <taxon>Chordata</taxon>
        <taxon>Craniata</taxon>
        <taxon>Vertebrata</taxon>
        <taxon>Euteleostomi</taxon>
        <taxon>Actinopterygii</taxon>
        <taxon>Neopterygii</taxon>
        <taxon>Holostei</taxon>
        <taxon>Semionotiformes</taxon>
        <taxon>Lepisosteidae</taxon>
        <taxon>Lepisosteus</taxon>
    </lineage>
</organism>
<keyword evidence="10" id="KW-1133">Transmembrane helix</keyword>
<evidence type="ECO:0000256" key="10">
    <source>
        <dbReference type="SAM" id="Phobius"/>
    </source>
</evidence>
<dbReference type="GO" id="GO:1902600">
    <property type="term" value="P:proton transmembrane transport"/>
    <property type="evidence" value="ECO:0007669"/>
    <property type="project" value="UniProtKB-KW"/>
</dbReference>
<dbReference type="GO" id="GO:0045259">
    <property type="term" value="C:proton-transporting ATP synthase complex"/>
    <property type="evidence" value="ECO:0000318"/>
    <property type="project" value="GO_Central"/>
</dbReference>
<dbReference type="GO" id="GO:0031966">
    <property type="term" value="C:mitochondrial membrane"/>
    <property type="evidence" value="ECO:0007669"/>
    <property type="project" value="UniProtKB-SubCell"/>
</dbReference>
<dbReference type="PANTHER" id="PTHR13080">
    <property type="entry name" value="ATP SYNTHASE F CHAIN, MITOCHONDRIAL-RELATED"/>
    <property type="match status" value="1"/>
</dbReference>
<dbReference type="STRING" id="7918.ENSLOCP00000015766"/>
<accession>W5N557</accession>
<sequence length="98" mass="11255">MCVCVCAGPPTQFPVALAQRRLMEVQLGELPAWLAMGTMTPWVGMAALRRGWQRYYSKYIDVRKGGAGGLTMLLAAYCVLSYSWNYPHLKQQRWRKYH</sequence>
<evidence type="ECO:0000313" key="12">
    <source>
        <dbReference type="Proteomes" id="UP000018468"/>
    </source>
</evidence>
<reference evidence="11" key="3">
    <citation type="submission" date="2025-09" db="UniProtKB">
        <authorList>
            <consortium name="Ensembl"/>
        </authorList>
    </citation>
    <scope>IDENTIFICATION</scope>
</reference>
<dbReference type="Pfam" id="PF10206">
    <property type="entry name" value="WRW"/>
    <property type="match status" value="1"/>
</dbReference>
<name>W5N557_LEPOC</name>
<dbReference type="GeneTree" id="ENSGT00940000167489"/>
<dbReference type="InParanoid" id="W5N557"/>
<evidence type="ECO:0000256" key="9">
    <source>
        <dbReference type="ARBA" id="ARBA00023310"/>
    </source>
</evidence>
<evidence type="ECO:0000256" key="5">
    <source>
        <dbReference type="ARBA" id="ARBA00022781"/>
    </source>
</evidence>
<reference evidence="11" key="2">
    <citation type="submission" date="2025-08" db="UniProtKB">
        <authorList>
            <consortium name="Ensembl"/>
        </authorList>
    </citation>
    <scope>IDENTIFICATION</scope>
</reference>
<feature type="transmembrane region" description="Helical" evidence="10">
    <location>
        <begin position="30"/>
        <end position="48"/>
    </location>
</feature>
<keyword evidence="5" id="KW-0375">Hydrogen ion transport</keyword>